<protein>
    <recommendedName>
        <fullName evidence="2">TadE-like domain-containing protein</fullName>
    </recommendedName>
</protein>
<dbReference type="AlphaFoldDB" id="A0A1E5QAE3"/>
<dbReference type="Pfam" id="PF07811">
    <property type="entry name" value="TadE"/>
    <property type="match status" value="1"/>
</dbReference>
<sequence length="174" mass="18841">MVAKRLSLKRFKSDADGAAALEFALVAPILFFIFMAILEVSIMFFASANIDGAAIEAARRIRTGQAQSSGDATTDFYDTLCGLLSSSINCGNVFYDARTVATFTSVNLETTYDPDTGEPITYGFAAGGAEDIVVVRVMYYWDFATPLIGSYLDNTGTGKRLLASTVVFQNEPYE</sequence>
<evidence type="ECO:0000313" key="4">
    <source>
        <dbReference type="Proteomes" id="UP000095347"/>
    </source>
</evidence>
<keyword evidence="1" id="KW-1133">Transmembrane helix</keyword>
<evidence type="ECO:0000259" key="2">
    <source>
        <dbReference type="Pfam" id="PF07811"/>
    </source>
</evidence>
<dbReference type="RefSeq" id="WP_069956987.1">
    <property type="nucleotide sequence ID" value="NZ_MCGG01000010.1"/>
</dbReference>
<name>A0A1E5QAE3_9PROT</name>
<evidence type="ECO:0000313" key="3">
    <source>
        <dbReference type="EMBL" id="OEJ68920.1"/>
    </source>
</evidence>
<dbReference type="OrthoDB" id="7349713at2"/>
<keyword evidence="4" id="KW-1185">Reference proteome</keyword>
<dbReference type="Proteomes" id="UP000095347">
    <property type="component" value="Unassembled WGS sequence"/>
</dbReference>
<proteinExistence type="predicted"/>
<dbReference type="EMBL" id="MCGG01000010">
    <property type="protein sequence ID" value="OEJ68920.1"/>
    <property type="molecule type" value="Genomic_DNA"/>
</dbReference>
<dbReference type="InterPro" id="IPR012495">
    <property type="entry name" value="TadE-like_dom"/>
</dbReference>
<dbReference type="STRING" id="28181.BEN30_05275"/>
<evidence type="ECO:0000256" key="1">
    <source>
        <dbReference type="SAM" id="Phobius"/>
    </source>
</evidence>
<organism evidence="3 4">
    <name type="scientific">Magnetovibrio blakemorei</name>
    <dbReference type="NCBI Taxonomy" id="28181"/>
    <lineage>
        <taxon>Bacteria</taxon>
        <taxon>Pseudomonadati</taxon>
        <taxon>Pseudomonadota</taxon>
        <taxon>Alphaproteobacteria</taxon>
        <taxon>Rhodospirillales</taxon>
        <taxon>Magnetovibrionaceae</taxon>
        <taxon>Magnetovibrio</taxon>
    </lineage>
</organism>
<comment type="caution">
    <text evidence="3">The sequence shown here is derived from an EMBL/GenBank/DDBJ whole genome shotgun (WGS) entry which is preliminary data.</text>
</comment>
<accession>A0A1E5QAE3</accession>
<feature type="domain" description="TadE-like" evidence="2">
    <location>
        <begin position="17"/>
        <end position="59"/>
    </location>
</feature>
<gene>
    <name evidence="3" type="ORF">BEN30_05275</name>
</gene>
<keyword evidence="1" id="KW-0812">Transmembrane</keyword>
<keyword evidence="1" id="KW-0472">Membrane</keyword>
<reference evidence="4" key="1">
    <citation type="submission" date="2016-07" db="EMBL/GenBank/DDBJ databases">
        <authorList>
            <person name="Florea S."/>
            <person name="Webb J.S."/>
            <person name="Jaromczyk J."/>
            <person name="Schardl C.L."/>
        </authorList>
    </citation>
    <scope>NUCLEOTIDE SEQUENCE [LARGE SCALE GENOMIC DNA]</scope>
    <source>
        <strain evidence="4">MV-1</strain>
    </source>
</reference>
<feature type="transmembrane region" description="Helical" evidence="1">
    <location>
        <begin position="21"/>
        <end position="46"/>
    </location>
</feature>